<dbReference type="GO" id="GO:0000977">
    <property type="term" value="F:RNA polymerase II transcription regulatory region sequence-specific DNA binding"/>
    <property type="evidence" value="ECO:0007669"/>
    <property type="project" value="TreeGrafter"/>
</dbReference>
<evidence type="ECO:0000259" key="13">
    <source>
        <dbReference type="PROSITE" id="PS50089"/>
    </source>
</evidence>
<reference evidence="15" key="2">
    <citation type="submission" date="2017-05" db="UniProtKB">
        <authorList>
            <consortium name="EnsemblMetazoa"/>
        </authorList>
    </citation>
    <scope>IDENTIFICATION</scope>
</reference>
<dbReference type="STRING" id="400682.A0A1X7VS03"/>
<dbReference type="InterPro" id="IPR000967">
    <property type="entry name" value="Znf_NFX1"/>
</dbReference>
<feature type="compositionally biased region" description="Basic and acidic residues" evidence="11">
    <location>
        <begin position="275"/>
        <end position="284"/>
    </location>
</feature>
<dbReference type="PANTHER" id="PTHR12360">
    <property type="entry name" value="NUCLEAR TRANSCRIPTION FACTOR, X-BOX BINDING 1 NFX1"/>
    <property type="match status" value="1"/>
</dbReference>
<feature type="compositionally biased region" description="Basic and acidic residues" evidence="11">
    <location>
        <begin position="293"/>
        <end position="309"/>
    </location>
</feature>
<dbReference type="InterPro" id="IPR019787">
    <property type="entry name" value="Znf_PHD-finger"/>
</dbReference>
<dbReference type="GO" id="GO:0000981">
    <property type="term" value="F:DNA-binding transcription factor activity, RNA polymerase II-specific"/>
    <property type="evidence" value="ECO:0007669"/>
    <property type="project" value="TreeGrafter"/>
</dbReference>
<dbReference type="Pfam" id="PF01424">
    <property type="entry name" value="R3H"/>
    <property type="match status" value="1"/>
</dbReference>
<feature type="compositionally biased region" description="Basic residues" evidence="11">
    <location>
        <begin position="91"/>
        <end position="102"/>
    </location>
</feature>
<evidence type="ECO:0000256" key="11">
    <source>
        <dbReference type="SAM" id="MobiDB-lite"/>
    </source>
</evidence>
<evidence type="ECO:0000256" key="9">
    <source>
        <dbReference type="ARBA" id="ARBA00023242"/>
    </source>
</evidence>
<dbReference type="SUPFAM" id="SSF57850">
    <property type="entry name" value="RING/U-box"/>
    <property type="match status" value="1"/>
</dbReference>
<dbReference type="GO" id="GO:0000122">
    <property type="term" value="P:negative regulation of transcription by RNA polymerase II"/>
    <property type="evidence" value="ECO:0007669"/>
    <property type="project" value="TreeGrafter"/>
</dbReference>
<dbReference type="KEGG" id="aqu:100642041"/>
<feature type="compositionally biased region" description="Basic and acidic residues" evidence="11">
    <location>
        <begin position="56"/>
        <end position="73"/>
    </location>
</feature>
<dbReference type="PROSITE" id="PS50016">
    <property type="entry name" value="ZF_PHD_2"/>
    <property type="match status" value="1"/>
</dbReference>
<organism evidence="15">
    <name type="scientific">Amphimedon queenslandica</name>
    <name type="common">Sponge</name>
    <dbReference type="NCBI Taxonomy" id="400682"/>
    <lineage>
        <taxon>Eukaryota</taxon>
        <taxon>Metazoa</taxon>
        <taxon>Porifera</taxon>
        <taxon>Demospongiae</taxon>
        <taxon>Heteroscleromorpha</taxon>
        <taxon>Haplosclerida</taxon>
        <taxon>Niphatidae</taxon>
        <taxon>Amphimedon</taxon>
    </lineage>
</organism>
<proteinExistence type="inferred from homology"/>
<evidence type="ECO:0000259" key="12">
    <source>
        <dbReference type="PROSITE" id="PS50016"/>
    </source>
</evidence>
<feature type="region of interest" description="Disordered" evidence="11">
    <location>
        <begin position="1"/>
        <end position="309"/>
    </location>
</feature>
<feature type="compositionally biased region" description="Basic residues" evidence="11">
    <location>
        <begin position="44"/>
        <end position="55"/>
    </location>
</feature>
<dbReference type="Proteomes" id="UP000007879">
    <property type="component" value="Unassembled WGS sequence"/>
</dbReference>
<dbReference type="EnsemblMetazoa" id="Aqu2.1.42193_001">
    <property type="protein sequence ID" value="Aqu2.1.42193_001"/>
    <property type="gene ID" value="Aqu2.1.42193"/>
</dbReference>
<evidence type="ECO:0000256" key="10">
    <source>
        <dbReference type="PROSITE-ProRule" id="PRU00175"/>
    </source>
</evidence>
<comment type="subcellular location">
    <subcellularLocation>
        <location evidence="1">Nucleus</location>
    </subcellularLocation>
</comment>
<dbReference type="SMART" id="SM00438">
    <property type="entry name" value="ZnF_NFX"/>
    <property type="match status" value="9"/>
</dbReference>
<dbReference type="GO" id="GO:0008270">
    <property type="term" value="F:zinc ion binding"/>
    <property type="evidence" value="ECO:0007669"/>
    <property type="project" value="UniProtKB-KW"/>
</dbReference>
<dbReference type="AlphaFoldDB" id="A0A1X7VS03"/>
<feature type="compositionally biased region" description="Basic and acidic residues" evidence="11">
    <location>
        <begin position="1"/>
        <end position="34"/>
    </location>
</feature>
<evidence type="ECO:0000256" key="6">
    <source>
        <dbReference type="ARBA" id="ARBA00022833"/>
    </source>
</evidence>
<feature type="compositionally biased region" description="Basic and acidic residues" evidence="11">
    <location>
        <begin position="106"/>
        <end position="165"/>
    </location>
</feature>
<keyword evidence="7" id="KW-0805">Transcription regulation</keyword>
<dbReference type="EnsemblMetazoa" id="XM_020002018.1">
    <property type="protein sequence ID" value="XP_019857577.1"/>
    <property type="gene ID" value="LOC100642041"/>
</dbReference>
<gene>
    <name evidence="15" type="primary">100642041</name>
</gene>
<evidence type="ECO:0000256" key="2">
    <source>
        <dbReference type="ARBA" id="ARBA00007269"/>
    </source>
</evidence>
<evidence type="ECO:0000256" key="4">
    <source>
        <dbReference type="ARBA" id="ARBA00022737"/>
    </source>
</evidence>
<dbReference type="PROSITE" id="PS51061">
    <property type="entry name" value="R3H"/>
    <property type="match status" value="1"/>
</dbReference>
<dbReference type="Gene3D" id="3.30.1370.50">
    <property type="entry name" value="R3H-like domain"/>
    <property type="match status" value="1"/>
</dbReference>
<evidence type="ECO:0000313" key="16">
    <source>
        <dbReference type="Proteomes" id="UP000007879"/>
    </source>
</evidence>
<evidence type="ECO:0008006" key="17">
    <source>
        <dbReference type="Google" id="ProtNLM"/>
    </source>
</evidence>
<dbReference type="OrthoDB" id="6512771at2759"/>
<dbReference type="SMART" id="SM00393">
    <property type="entry name" value="R3H"/>
    <property type="match status" value="1"/>
</dbReference>
<dbReference type="InParanoid" id="A0A1X7VS03"/>
<dbReference type="InterPro" id="IPR036867">
    <property type="entry name" value="R3H_dom_sf"/>
</dbReference>
<evidence type="ECO:0000256" key="5">
    <source>
        <dbReference type="ARBA" id="ARBA00022771"/>
    </source>
</evidence>
<feature type="domain" description="RING-type" evidence="13">
    <location>
        <begin position="384"/>
        <end position="438"/>
    </location>
</feature>
<keyword evidence="4" id="KW-0677">Repeat</keyword>
<feature type="compositionally biased region" description="Basic and acidic residues" evidence="11">
    <location>
        <begin position="173"/>
        <end position="183"/>
    </location>
</feature>
<feature type="domain" description="PHD-type" evidence="12">
    <location>
        <begin position="381"/>
        <end position="440"/>
    </location>
</feature>
<evidence type="ECO:0000256" key="3">
    <source>
        <dbReference type="ARBA" id="ARBA00022723"/>
    </source>
</evidence>
<evidence type="ECO:0000259" key="14">
    <source>
        <dbReference type="PROSITE" id="PS51061"/>
    </source>
</evidence>
<accession>A0A1X7VS03</accession>
<evidence type="ECO:0000256" key="7">
    <source>
        <dbReference type="ARBA" id="ARBA00023015"/>
    </source>
</evidence>
<sequence>MAEKGESTEAKGMSERREETRSDIVDPDHREDRKKNRSSQSHSHGQRRYYHRHYYSRYDKTVDERGSDIKQNEESISNDHYYHHGAYQGRNRGRRSRGRRNNGGRNETETKTEETRGSMEGKRREERDHDERKGTETDKIEVGRRNPERRIRETGEEGRRGDKERWRRRRRRRGEERNERQGEHQTGQRTDLDAHESTCVDISVKDLRTKTDKEASDESKETNEDKNREYERTKLPDTSETSTADKESVRRRERTDEKEVVQHIIHTTRNKGNRKHGDPDEGHDRSKRSTSRYSRDKEQRGYTRDSYGHYRHWQNNDRESTFIGRQSIKMDEATVKTVTVDFKMADIDDLKMAATSDPCISKKDVSSTQSHELSQQLLGGVYDCSVCCDRLRYNQEVWSCGTCYNIFHLKCIRRWAHSSAAAASEGNPEKGWRCPCCQTVSLIIPSVYKCYCGKVNNPGQSRKKSDLLVPHSCGERCGRRLAKSLETTCRHKCQQLCHPGPCPPCPVMVYRTCPCGKESSYVRCSRYDVLPSCGNVCDKMLNCSKHRCADICHTGPCPKCEVSVVEDCHCKRGRRSLSCGDDLCGYSCGKLCNRPLSCGNHTCELPCHPGDCSPCSLLPSAVSHCPCGATPISMLLPEGVVRTSCLDNVPVCDRMCSKPLPCSSYSEENTHLCQSKCHSGPCPPCSLMSTAICSCGRSQTKVPCHQISEKEGFICKKNCGKKLNCGRHHCNIKCCTSDSHICQRVCGRKHDCGRHTCKDTCHLGMCGPCWNISYEELACHCGGEVLLPPIPCGTEPPSCNRPCARIHSCNHPVTHTCHNDESCPPCIFLTERPCMGDHTTRQNIPCYLKEVSCGRPCGRSLSCGMHTCRKTCHKGPCEEDTERCKQPCTKVREFCDHPCGQPCHIGSHCPETPCKAKVSIECHCGRLKAQVMCLASASSTTSQAFHKLYGGNIGTLMREIQSGQCVKVDSITLKNVQERKLDCDEECAQMERNRKLAEALELDVDHTPHTPPQYSSFLLDQAKSDPSLVVHIEETFKNLIESFKGSTGRAAVSHHFKPMKRDQRRLIHELAEVYQLSSLSYDSEPKRNVVVMATKKSMLPYMTLSQMTSRVKVMPPPLPLKLRREEDDEDTTEAIVPDYFNDSNV</sequence>
<evidence type="ECO:0000313" key="15">
    <source>
        <dbReference type="EnsemblMetazoa" id="Aqu2.1.42193_001"/>
    </source>
</evidence>
<feature type="compositionally biased region" description="Basic and acidic residues" evidence="11">
    <location>
        <begin position="190"/>
        <end position="261"/>
    </location>
</feature>
<dbReference type="GO" id="GO:0005634">
    <property type="term" value="C:nucleus"/>
    <property type="evidence" value="ECO:0007669"/>
    <property type="project" value="UniProtKB-SubCell"/>
</dbReference>
<name>A0A1X7VS03_AMPQE</name>
<dbReference type="PANTHER" id="PTHR12360:SF12">
    <property type="entry name" value="TRANSCRIPTIONAL REPRESSOR NF-X1"/>
    <property type="match status" value="1"/>
</dbReference>
<dbReference type="SUPFAM" id="SSF82708">
    <property type="entry name" value="R3H domain"/>
    <property type="match status" value="1"/>
</dbReference>
<evidence type="ECO:0000256" key="1">
    <source>
        <dbReference type="ARBA" id="ARBA00004123"/>
    </source>
</evidence>
<evidence type="ECO:0000256" key="8">
    <source>
        <dbReference type="ARBA" id="ARBA00023163"/>
    </source>
</evidence>
<dbReference type="CDD" id="cd06008">
    <property type="entry name" value="NF-X1-zinc-finger"/>
    <property type="match status" value="5"/>
</dbReference>
<reference evidence="16" key="1">
    <citation type="journal article" date="2010" name="Nature">
        <title>The Amphimedon queenslandica genome and the evolution of animal complexity.</title>
        <authorList>
            <person name="Srivastava M."/>
            <person name="Simakov O."/>
            <person name="Chapman J."/>
            <person name="Fahey B."/>
            <person name="Gauthier M.E."/>
            <person name="Mitros T."/>
            <person name="Richards G.S."/>
            <person name="Conaco C."/>
            <person name="Dacre M."/>
            <person name="Hellsten U."/>
            <person name="Larroux C."/>
            <person name="Putnam N.H."/>
            <person name="Stanke M."/>
            <person name="Adamska M."/>
            <person name="Darling A."/>
            <person name="Degnan S.M."/>
            <person name="Oakley T.H."/>
            <person name="Plachetzki D.C."/>
            <person name="Zhai Y."/>
            <person name="Adamski M."/>
            <person name="Calcino A."/>
            <person name="Cummins S.F."/>
            <person name="Goodstein D.M."/>
            <person name="Harris C."/>
            <person name="Jackson D.J."/>
            <person name="Leys S.P."/>
            <person name="Shu S."/>
            <person name="Woodcroft B.J."/>
            <person name="Vervoort M."/>
            <person name="Kosik K.S."/>
            <person name="Manning G."/>
            <person name="Degnan B.M."/>
            <person name="Rokhsar D.S."/>
        </authorList>
    </citation>
    <scope>NUCLEOTIDE SEQUENCE [LARGE SCALE GENOMIC DNA]</scope>
</reference>
<keyword evidence="9" id="KW-0539">Nucleus</keyword>
<dbReference type="eggNOG" id="KOG1952">
    <property type="taxonomic scope" value="Eukaryota"/>
</dbReference>
<protein>
    <recommendedName>
        <fullName evidence="17">R3H domain-containing protein</fullName>
    </recommendedName>
</protein>
<keyword evidence="16" id="KW-1185">Reference proteome</keyword>
<dbReference type="InterPro" id="IPR001374">
    <property type="entry name" value="R3H_dom"/>
</dbReference>
<dbReference type="InterPro" id="IPR001841">
    <property type="entry name" value="Znf_RING"/>
</dbReference>
<keyword evidence="3" id="KW-0479">Metal-binding</keyword>
<feature type="domain" description="R3H" evidence="14">
    <location>
        <begin position="1030"/>
        <end position="1095"/>
    </location>
</feature>
<keyword evidence="6" id="KW-0862">Zinc</keyword>
<comment type="similarity">
    <text evidence="2">Belongs to the NFX1 family.</text>
</comment>
<keyword evidence="8" id="KW-0804">Transcription</keyword>
<dbReference type="InterPro" id="IPR034078">
    <property type="entry name" value="NFX1_fam"/>
</dbReference>
<keyword evidence="5 10" id="KW-0863">Zinc-finger</keyword>
<dbReference type="PROSITE" id="PS50089">
    <property type="entry name" value="ZF_RING_2"/>
    <property type="match status" value="1"/>
</dbReference>
<dbReference type="Pfam" id="PF01422">
    <property type="entry name" value="zf-NF-X1"/>
    <property type="match status" value="6"/>
</dbReference>